<keyword evidence="2" id="KW-1185">Reference proteome</keyword>
<dbReference type="Proteomes" id="UP001189429">
    <property type="component" value="Unassembled WGS sequence"/>
</dbReference>
<comment type="caution">
    <text evidence="1">The sequence shown here is derived from an EMBL/GenBank/DDBJ whole genome shotgun (WGS) entry which is preliminary data.</text>
</comment>
<gene>
    <name evidence="1" type="ORF">PCOR1329_LOCUS32350</name>
</gene>
<reference evidence="1" key="1">
    <citation type="submission" date="2023-10" db="EMBL/GenBank/DDBJ databases">
        <authorList>
            <person name="Chen Y."/>
            <person name="Shah S."/>
            <person name="Dougan E. K."/>
            <person name="Thang M."/>
            <person name="Chan C."/>
        </authorList>
    </citation>
    <scope>NUCLEOTIDE SEQUENCE [LARGE SCALE GENOMIC DNA]</scope>
</reference>
<organism evidence="1 2">
    <name type="scientific">Prorocentrum cordatum</name>
    <dbReference type="NCBI Taxonomy" id="2364126"/>
    <lineage>
        <taxon>Eukaryota</taxon>
        <taxon>Sar</taxon>
        <taxon>Alveolata</taxon>
        <taxon>Dinophyceae</taxon>
        <taxon>Prorocentrales</taxon>
        <taxon>Prorocentraceae</taxon>
        <taxon>Prorocentrum</taxon>
    </lineage>
</organism>
<accession>A0ABN9ST51</accession>
<evidence type="ECO:0000313" key="2">
    <source>
        <dbReference type="Proteomes" id="UP001189429"/>
    </source>
</evidence>
<sequence>VAIGSFKCEKGEWGSWANAEVFLRGWRAVNDDGRYRHHDWTIKVDADTVFYPDRFPMHMDKLQLTGDRSVFFMNFMPGYPVVGALEAVSTIVLIAFFDQHFNECDDLAIGAAEDCWFWKCMERMGAEMIQVGFYTTSSIHLLLRHHRSRGCIITALWDDSLLQHEGHPEGDKCTDGWFVAMHPFKTVGEYNACIDRQGFGT</sequence>
<evidence type="ECO:0000313" key="1">
    <source>
        <dbReference type="EMBL" id="CAK0835418.1"/>
    </source>
</evidence>
<name>A0ABN9ST51_9DINO</name>
<protein>
    <recommendedName>
        <fullName evidence="3">Hexosyltransferase</fullName>
    </recommendedName>
</protein>
<proteinExistence type="predicted"/>
<dbReference type="EMBL" id="CAUYUJ010013080">
    <property type="protein sequence ID" value="CAK0835418.1"/>
    <property type="molecule type" value="Genomic_DNA"/>
</dbReference>
<evidence type="ECO:0008006" key="3">
    <source>
        <dbReference type="Google" id="ProtNLM"/>
    </source>
</evidence>
<feature type="non-terminal residue" evidence="1">
    <location>
        <position position="1"/>
    </location>
</feature>